<protein>
    <submittedName>
        <fullName evidence="2">Protein kinase domain-containing protein</fullName>
    </submittedName>
</protein>
<dbReference type="WBParaSite" id="GPUH_0000455101-mRNA-1">
    <property type="protein sequence ID" value="GPUH_0000455101-mRNA-1"/>
    <property type="gene ID" value="GPUH_0000455101"/>
</dbReference>
<evidence type="ECO:0000256" key="1">
    <source>
        <dbReference type="ARBA" id="ARBA00006905"/>
    </source>
</evidence>
<evidence type="ECO:0000313" key="2">
    <source>
        <dbReference type="WBParaSite" id="GPUH_0000455101-mRNA-1"/>
    </source>
</evidence>
<dbReference type="AlphaFoldDB" id="A0A183D753"/>
<proteinExistence type="inferred from homology"/>
<name>A0A183D753_9BILA</name>
<reference evidence="2" key="1">
    <citation type="submission" date="2016-06" db="UniProtKB">
        <authorList>
            <consortium name="WormBaseParasite"/>
        </authorList>
    </citation>
    <scope>IDENTIFICATION</scope>
</reference>
<sequence length="85" mass="9857">LLRGIVHIRAWHIQTIEFLNVDFKMADIPDVERTLEKLEVKLVLLRNCTYASVTKPTHAYQVLMALNRKKKCIVCEYGDDSVVQN</sequence>
<dbReference type="PANTHER" id="PTHR34256">
    <property type="entry name" value="UPF0561 PROTEIN C2ORF68"/>
    <property type="match status" value="1"/>
</dbReference>
<dbReference type="InterPro" id="IPR018888">
    <property type="entry name" value="UPF0561"/>
</dbReference>
<accession>A0A183D753</accession>
<organism evidence="2">
    <name type="scientific">Gongylonema pulchrum</name>
    <dbReference type="NCBI Taxonomy" id="637853"/>
    <lineage>
        <taxon>Eukaryota</taxon>
        <taxon>Metazoa</taxon>
        <taxon>Ecdysozoa</taxon>
        <taxon>Nematoda</taxon>
        <taxon>Chromadorea</taxon>
        <taxon>Rhabditida</taxon>
        <taxon>Spirurina</taxon>
        <taxon>Spiruromorpha</taxon>
        <taxon>Spiruroidea</taxon>
        <taxon>Gongylonematidae</taxon>
        <taxon>Gongylonema</taxon>
    </lineage>
</organism>
<dbReference type="PANTHER" id="PTHR34256:SF1">
    <property type="entry name" value="UPF0561 PROTEIN C2ORF68"/>
    <property type="match status" value="1"/>
</dbReference>
<comment type="similarity">
    <text evidence="1">Belongs to the UPF0561 family.</text>
</comment>